<organism evidence="2 3">
    <name type="scientific">Salana multivorans</name>
    <dbReference type="NCBI Taxonomy" id="120377"/>
    <lineage>
        <taxon>Bacteria</taxon>
        <taxon>Bacillati</taxon>
        <taxon>Actinomycetota</taxon>
        <taxon>Actinomycetes</taxon>
        <taxon>Micrococcales</taxon>
        <taxon>Beutenbergiaceae</taxon>
        <taxon>Salana</taxon>
    </lineage>
</organism>
<dbReference type="Proteomes" id="UP000275356">
    <property type="component" value="Unassembled WGS sequence"/>
</dbReference>
<feature type="domain" description="VOC" evidence="1">
    <location>
        <begin position="8"/>
        <end position="122"/>
    </location>
</feature>
<dbReference type="InterPro" id="IPR037523">
    <property type="entry name" value="VOC_core"/>
</dbReference>
<name>A0A3N2D183_9MICO</name>
<evidence type="ECO:0000259" key="1">
    <source>
        <dbReference type="PROSITE" id="PS51819"/>
    </source>
</evidence>
<gene>
    <name evidence="2" type="ORF">EDD28_2652</name>
</gene>
<dbReference type="PANTHER" id="PTHR35908:SF1">
    <property type="entry name" value="CONSERVED PROTEIN"/>
    <property type="match status" value="1"/>
</dbReference>
<dbReference type="InterPro" id="IPR029068">
    <property type="entry name" value="Glyas_Bleomycin-R_OHBP_Dase"/>
</dbReference>
<evidence type="ECO:0000313" key="3">
    <source>
        <dbReference type="Proteomes" id="UP000275356"/>
    </source>
</evidence>
<dbReference type="AlphaFoldDB" id="A0A3N2D183"/>
<evidence type="ECO:0000313" key="2">
    <source>
        <dbReference type="EMBL" id="ROR93244.1"/>
    </source>
</evidence>
<dbReference type="SUPFAM" id="SSF54593">
    <property type="entry name" value="Glyoxalase/Bleomycin resistance protein/Dihydroxybiphenyl dioxygenase"/>
    <property type="match status" value="1"/>
</dbReference>
<dbReference type="Gene3D" id="3.10.180.10">
    <property type="entry name" value="2,3-Dihydroxybiphenyl 1,2-Dioxygenase, domain 1"/>
    <property type="match status" value="1"/>
</dbReference>
<dbReference type="Pfam" id="PF18029">
    <property type="entry name" value="Glyoxalase_6"/>
    <property type="match status" value="1"/>
</dbReference>
<dbReference type="CDD" id="cd06587">
    <property type="entry name" value="VOC"/>
    <property type="match status" value="1"/>
</dbReference>
<reference evidence="2 3" key="1">
    <citation type="submission" date="2018-11" db="EMBL/GenBank/DDBJ databases">
        <title>Sequencing the genomes of 1000 actinobacteria strains.</title>
        <authorList>
            <person name="Klenk H.-P."/>
        </authorList>
    </citation>
    <scope>NUCLEOTIDE SEQUENCE [LARGE SCALE GENOMIC DNA]</scope>
    <source>
        <strain evidence="2 3">DSM 13521</strain>
    </source>
</reference>
<dbReference type="RefSeq" id="WP_211339230.1">
    <property type="nucleotide sequence ID" value="NZ_CALFQU010000037.1"/>
</dbReference>
<dbReference type="EMBL" id="RKHQ01000002">
    <property type="protein sequence ID" value="ROR93244.1"/>
    <property type="molecule type" value="Genomic_DNA"/>
</dbReference>
<keyword evidence="3" id="KW-1185">Reference proteome</keyword>
<protein>
    <recommendedName>
        <fullName evidence="1">VOC domain-containing protein</fullName>
    </recommendedName>
</protein>
<dbReference type="InterPro" id="IPR041581">
    <property type="entry name" value="Glyoxalase_6"/>
</dbReference>
<dbReference type="PANTHER" id="PTHR35908">
    <property type="entry name" value="HYPOTHETICAL FUSION PROTEIN"/>
    <property type="match status" value="1"/>
</dbReference>
<proteinExistence type="predicted"/>
<comment type="caution">
    <text evidence="2">The sequence shown here is derived from an EMBL/GenBank/DDBJ whole genome shotgun (WGS) entry which is preliminary data.</text>
</comment>
<sequence>MSADVTFGLGMITTDSTDPLPLARWWTELLGGEVVAENDGWFVIVASPVATLAFQKVDEVTPGKNRIHLDLGVEGGGDEGLEAAVRRVVSSGGSLVAEHVENDFRWITVADPEGNQFCLAPAAQD</sequence>
<accession>A0A3N2D183</accession>
<dbReference type="PROSITE" id="PS51819">
    <property type="entry name" value="VOC"/>
    <property type="match status" value="1"/>
</dbReference>